<evidence type="ECO:0000313" key="2">
    <source>
        <dbReference type="EMBL" id="KAJ3512889.1"/>
    </source>
</evidence>
<gene>
    <name evidence="2" type="ORF">NLJ89_g3268</name>
</gene>
<evidence type="ECO:0000256" key="1">
    <source>
        <dbReference type="SAM" id="MobiDB-lite"/>
    </source>
</evidence>
<dbReference type="EMBL" id="JANKHO010000230">
    <property type="protein sequence ID" value="KAJ3512889.1"/>
    <property type="molecule type" value="Genomic_DNA"/>
</dbReference>
<dbReference type="AlphaFoldDB" id="A0A9W8K519"/>
<evidence type="ECO:0000313" key="3">
    <source>
        <dbReference type="Proteomes" id="UP001148786"/>
    </source>
</evidence>
<dbReference type="OrthoDB" id="10589584at2759"/>
<reference evidence="2" key="1">
    <citation type="submission" date="2022-07" db="EMBL/GenBank/DDBJ databases">
        <title>Genome Sequence of Agrocybe chaxingu.</title>
        <authorList>
            <person name="Buettner E."/>
        </authorList>
    </citation>
    <scope>NUCLEOTIDE SEQUENCE</scope>
    <source>
        <strain evidence="2">MP-N11</strain>
    </source>
</reference>
<feature type="compositionally biased region" description="Polar residues" evidence="1">
    <location>
        <begin position="26"/>
        <end position="40"/>
    </location>
</feature>
<proteinExistence type="predicted"/>
<organism evidence="2 3">
    <name type="scientific">Agrocybe chaxingu</name>
    <dbReference type="NCBI Taxonomy" id="84603"/>
    <lineage>
        <taxon>Eukaryota</taxon>
        <taxon>Fungi</taxon>
        <taxon>Dikarya</taxon>
        <taxon>Basidiomycota</taxon>
        <taxon>Agaricomycotina</taxon>
        <taxon>Agaricomycetes</taxon>
        <taxon>Agaricomycetidae</taxon>
        <taxon>Agaricales</taxon>
        <taxon>Agaricineae</taxon>
        <taxon>Strophariaceae</taxon>
        <taxon>Agrocybe</taxon>
    </lineage>
</organism>
<keyword evidence="3" id="KW-1185">Reference proteome</keyword>
<protein>
    <submittedName>
        <fullName evidence="2">Uncharacterized protein</fullName>
    </submittedName>
</protein>
<feature type="region of interest" description="Disordered" evidence="1">
    <location>
        <begin position="19"/>
        <end position="40"/>
    </location>
</feature>
<name>A0A9W8K519_9AGAR</name>
<dbReference type="Proteomes" id="UP001148786">
    <property type="component" value="Unassembled WGS sequence"/>
</dbReference>
<sequence length="124" mass="12872">MNWQPPAVAEDARAAGADTTRYLGIPSSSNTSTGGRASSATYAEACPTVERCYGENVVSLGVEEGVHQMTSNSSSLRVFIERVATDVKKAAADAANYAALGAVDSLKQDGLTLALAIAKEKFMA</sequence>
<comment type="caution">
    <text evidence="2">The sequence shown here is derived from an EMBL/GenBank/DDBJ whole genome shotgun (WGS) entry which is preliminary data.</text>
</comment>
<accession>A0A9W8K519</accession>